<reference evidence="1" key="1">
    <citation type="submission" date="2021-10" db="EMBL/GenBank/DDBJ databases">
        <title>Genome Sequence of The Candidatus Hydrogeosomobacter endosymbioticus, an Intracellular Bacterial Symbiont of the Anaerobic Ciliate GW7.</title>
        <authorList>
            <person name="Shiohama Y."/>
            <person name="Shinzato N."/>
        </authorList>
    </citation>
    <scope>NUCLEOTIDE SEQUENCE [LARGE SCALE GENOMIC DNA]</scope>
    <source>
        <strain evidence="1">200920</strain>
    </source>
</reference>
<proteinExistence type="predicted"/>
<sequence>MECVPGFSCSKPGVFNFSANTIKVQAAIIDFQFRNALNRSDKYWKNIFWWCDLNEALYKSGKWRKRWKVAAQYTAKTENDT</sequence>
<evidence type="ECO:0000313" key="1">
    <source>
        <dbReference type="EMBL" id="BDB96480.1"/>
    </source>
</evidence>
<dbReference type="EMBL" id="AP025225">
    <property type="protein sequence ID" value="BDB96480.1"/>
    <property type="molecule type" value="Genomic_DNA"/>
</dbReference>
<accession>A0ABM7V9L7</accession>
<keyword evidence="2" id="KW-1185">Reference proteome</keyword>
<dbReference type="Proteomes" id="UP001320209">
    <property type="component" value="Chromosome"/>
</dbReference>
<protein>
    <submittedName>
        <fullName evidence="1">Uncharacterized protein</fullName>
    </submittedName>
</protein>
<name>A0ABM7V9L7_9PROT</name>
<organism evidence="1 2">
    <name type="scientific">Candidatus Hydrogenosomobacter endosymbioticus</name>
    <dbReference type="NCBI Taxonomy" id="2558174"/>
    <lineage>
        <taxon>Bacteria</taxon>
        <taxon>Pseudomonadati</taxon>
        <taxon>Pseudomonadota</taxon>
        <taxon>Alphaproteobacteria</taxon>
        <taxon>Holosporales</taxon>
        <taxon>Holosporaceae</taxon>
        <taxon>Candidatus Hydrogenosomobacter</taxon>
    </lineage>
</organism>
<evidence type="ECO:0000313" key="2">
    <source>
        <dbReference type="Proteomes" id="UP001320209"/>
    </source>
</evidence>
<gene>
    <name evidence="1" type="ORF">HYD_6130</name>
</gene>